<dbReference type="EMBL" id="ATHL01000138">
    <property type="protein sequence ID" value="EQB09010.1"/>
    <property type="molecule type" value="Genomic_DNA"/>
</dbReference>
<comment type="caution">
    <text evidence="3">The sequence shown here is derived from an EMBL/GenBank/DDBJ whole genome shotgun (WGS) entry which is preliminary data.</text>
</comment>
<dbReference type="SUPFAM" id="SSF56954">
    <property type="entry name" value="Outer membrane efflux proteins (OEP)"/>
    <property type="match status" value="1"/>
</dbReference>
<dbReference type="OrthoDB" id="9770517at2"/>
<feature type="signal peptide" evidence="2">
    <location>
        <begin position="1"/>
        <end position="20"/>
    </location>
</feature>
<protein>
    <recommendedName>
        <fullName evidence="5">RND transporter</fullName>
    </recommendedName>
</protein>
<feature type="chain" id="PRO_5001443437" description="RND transporter" evidence="2">
    <location>
        <begin position="21"/>
        <end position="472"/>
    </location>
</feature>
<dbReference type="PATRIC" id="fig|1096930.3.peg.4011"/>
<name>T0IBC7_9SPHN</name>
<sequence>MIRYTASLVALALLAGCATAGPDYAPPENAVATTPAANGAFVSGQGPEFSQADLPDRWWRLYDDPQLDSLVEQALAANANIRAADANLRRADAIVRETAGQRALNTTVGADADLERDYSPVSAGTNLPGVLTYDLGLTLSYPLDLNGKIRRAIESSLADREAVEAARDAVRISVAASAAKAYADVCAANYQIATVQKVVNLQQQTLEATGRLQRGGRGTAFDVSRARSAVESSRANLPAFQAKRQAALYLLATLLGRAPADYPREVENCAALPRLSQPMPIGDGAALIRRRPDIRQAERTIAGSTALIGVATADLYPTVSIGGGIINSGKLENIGKSNSFGFSLGPLLSWSFPNRPIVRARIEAANAQVEADIARFDQTVLDALRGTETALETYARDTDRATALSRASDSAALSAQQAGKLFRFGRSDFLNLLSAQGALATAQVNRAAAEAALVDDQIAVFLALGGGWQSAE</sequence>
<keyword evidence="2" id="KW-1134">Transmembrane beta strand</keyword>
<dbReference type="GO" id="GO:0005886">
    <property type="term" value="C:plasma membrane"/>
    <property type="evidence" value="ECO:0007669"/>
    <property type="project" value="UniProtKB-SubCell"/>
</dbReference>
<evidence type="ECO:0000256" key="2">
    <source>
        <dbReference type="RuleBase" id="RU362097"/>
    </source>
</evidence>
<evidence type="ECO:0000313" key="4">
    <source>
        <dbReference type="Proteomes" id="UP000015527"/>
    </source>
</evidence>
<keyword evidence="2" id="KW-0564">Palmitate</keyword>
<keyword evidence="4" id="KW-1185">Reference proteome</keyword>
<comment type="similarity">
    <text evidence="1 2">Belongs to the outer membrane factor (OMF) (TC 1.B.17) family.</text>
</comment>
<proteinExistence type="inferred from homology"/>
<dbReference type="Proteomes" id="UP000015527">
    <property type="component" value="Unassembled WGS sequence"/>
</dbReference>
<evidence type="ECO:0000256" key="1">
    <source>
        <dbReference type="ARBA" id="ARBA00007613"/>
    </source>
</evidence>
<dbReference type="PANTHER" id="PTHR30203:SF21">
    <property type="entry name" value="OUTER MEMBRANE COMPONENT OF MULTIDRUG EFFLUX PUMP-RELATED"/>
    <property type="match status" value="1"/>
</dbReference>
<dbReference type="eggNOG" id="COG1538">
    <property type="taxonomic scope" value="Bacteria"/>
</dbReference>
<keyword evidence="2" id="KW-0732">Signal</keyword>
<dbReference type="Gene3D" id="2.20.200.10">
    <property type="entry name" value="Outer membrane efflux proteins (OEP)"/>
    <property type="match status" value="1"/>
</dbReference>
<keyword evidence="2" id="KW-0449">Lipoprotein</keyword>
<comment type="subcellular location">
    <subcellularLocation>
        <location evidence="2">Cell membrane</location>
        <topology evidence="2">Lipid-anchor</topology>
    </subcellularLocation>
</comment>
<organism evidence="3 4">
    <name type="scientific">Novosphingobium lindaniclasticum LE124</name>
    <dbReference type="NCBI Taxonomy" id="1096930"/>
    <lineage>
        <taxon>Bacteria</taxon>
        <taxon>Pseudomonadati</taxon>
        <taxon>Pseudomonadota</taxon>
        <taxon>Alphaproteobacteria</taxon>
        <taxon>Sphingomonadales</taxon>
        <taxon>Sphingomonadaceae</taxon>
        <taxon>Novosphingobium</taxon>
    </lineage>
</organism>
<evidence type="ECO:0008006" key="5">
    <source>
        <dbReference type="Google" id="ProtNLM"/>
    </source>
</evidence>
<dbReference type="PANTHER" id="PTHR30203">
    <property type="entry name" value="OUTER MEMBRANE CATION EFFLUX PROTEIN"/>
    <property type="match status" value="1"/>
</dbReference>
<dbReference type="InterPro" id="IPR003423">
    <property type="entry name" value="OMP_efflux"/>
</dbReference>
<reference evidence="3 4" key="1">
    <citation type="journal article" date="2013" name="Genome Announc.">
        <title>Genome Sequence of Novosphingobium lindaniclasticum LE124T, Isolated from a Hexachlorocyclohexane Dumpsite.</title>
        <authorList>
            <person name="Saxena A."/>
            <person name="Nayyar N."/>
            <person name="Sangwan N."/>
            <person name="Kumari R."/>
            <person name="Khurana J.P."/>
            <person name="Lal R."/>
        </authorList>
    </citation>
    <scope>NUCLEOTIDE SEQUENCE [LARGE SCALE GENOMIC DNA]</scope>
    <source>
        <strain evidence="3 4">LE124</strain>
    </source>
</reference>
<dbReference type="InterPro" id="IPR010131">
    <property type="entry name" value="MdtP/NodT-like"/>
</dbReference>
<keyword evidence="2" id="KW-0812">Transmembrane</keyword>
<dbReference type="Gene3D" id="1.20.1600.10">
    <property type="entry name" value="Outer membrane efflux proteins (OEP)"/>
    <property type="match status" value="1"/>
</dbReference>
<keyword evidence="2" id="KW-0472">Membrane</keyword>
<dbReference type="PROSITE" id="PS51257">
    <property type="entry name" value="PROKAR_LIPOPROTEIN"/>
    <property type="match status" value="1"/>
</dbReference>
<dbReference type="AlphaFoldDB" id="T0IBC7"/>
<accession>T0IBC7</accession>
<evidence type="ECO:0000313" key="3">
    <source>
        <dbReference type="EMBL" id="EQB09010.1"/>
    </source>
</evidence>
<dbReference type="NCBIfam" id="TIGR01845">
    <property type="entry name" value="outer_NodT"/>
    <property type="match status" value="1"/>
</dbReference>
<gene>
    <name evidence="3" type="ORF">L284_20400</name>
</gene>
<dbReference type="GO" id="GO:0015562">
    <property type="term" value="F:efflux transmembrane transporter activity"/>
    <property type="evidence" value="ECO:0007669"/>
    <property type="project" value="InterPro"/>
</dbReference>
<dbReference type="Pfam" id="PF02321">
    <property type="entry name" value="OEP"/>
    <property type="match status" value="2"/>
</dbReference>